<name>A0AAU7JU31_9MICO</name>
<gene>
    <name evidence="1" type="ORF">ABEG17_19000</name>
</gene>
<dbReference type="AlphaFoldDB" id="A0AAU7JU31"/>
<dbReference type="EMBL" id="CP157483">
    <property type="protein sequence ID" value="XBO43624.1"/>
    <property type="molecule type" value="Genomic_DNA"/>
</dbReference>
<organism evidence="1">
    <name type="scientific">Pedococcus sp. KACC 23699</name>
    <dbReference type="NCBI Taxonomy" id="3149228"/>
    <lineage>
        <taxon>Bacteria</taxon>
        <taxon>Bacillati</taxon>
        <taxon>Actinomycetota</taxon>
        <taxon>Actinomycetes</taxon>
        <taxon>Micrococcales</taxon>
        <taxon>Intrasporangiaceae</taxon>
        <taxon>Pedococcus</taxon>
    </lineage>
</organism>
<proteinExistence type="predicted"/>
<dbReference type="RefSeq" id="WP_406831064.1">
    <property type="nucleotide sequence ID" value="NZ_CP157483.1"/>
</dbReference>
<dbReference type="SUPFAM" id="SSF52540">
    <property type="entry name" value="P-loop containing nucleoside triphosphate hydrolases"/>
    <property type="match status" value="1"/>
</dbReference>
<dbReference type="InterPro" id="IPR027417">
    <property type="entry name" value="P-loop_NTPase"/>
</dbReference>
<sequence length="213" mass="22687">MSAARTMDPADPADPTDDVGRIVRLIATSEPRCGSTRLVALDGPSGAGKTTLAADVAEALGAPVIHMDDLYPGWDGLAASTERVESWVVAPLLSGGPARYRRWDWEAGEYAEWHEAAGDVIVLEGCGSGALPGGTFLSVLVWVDADPTERRTRAVARDPGYAPFWDRWAAQEQALYAADGTRARADLLLDTTTVADPSHTRRMSSPAADLRNG</sequence>
<accession>A0AAU7JU31</accession>
<reference evidence="1" key="1">
    <citation type="submission" date="2024-05" db="EMBL/GenBank/DDBJ databases">
        <authorList>
            <person name="Kim S."/>
            <person name="Heo J."/>
            <person name="Choi H."/>
            <person name="Choi Y."/>
            <person name="Kwon S.-W."/>
            <person name="Kim Y."/>
        </authorList>
    </citation>
    <scope>NUCLEOTIDE SEQUENCE</scope>
    <source>
        <strain evidence="1">KACC 23699</strain>
    </source>
</reference>
<evidence type="ECO:0000313" key="1">
    <source>
        <dbReference type="EMBL" id="XBO43624.1"/>
    </source>
</evidence>
<dbReference type="Gene3D" id="3.40.50.300">
    <property type="entry name" value="P-loop containing nucleotide triphosphate hydrolases"/>
    <property type="match status" value="1"/>
</dbReference>
<protein>
    <submittedName>
        <fullName evidence="1">AAA family ATPase</fullName>
    </submittedName>
</protein>